<dbReference type="EMBL" id="JH711585">
    <property type="protein sequence ID" value="EIW76963.1"/>
    <property type="molecule type" value="Genomic_DNA"/>
</dbReference>
<gene>
    <name evidence="2" type="ORF">CONPUDRAFT_158104</name>
</gene>
<comment type="caution">
    <text evidence="2">The sequence shown here is derived from an EMBL/GenBank/DDBJ whole genome shotgun (WGS) entry which is preliminary data.</text>
</comment>
<organism evidence="2 3">
    <name type="scientific">Coniophora puteana (strain RWD-64-598)</name>
    <name type="common">Brown rot fungus</name>
    <dbReference type="NCBI Taxonomy" id="741705"/>
    <lineage>
        <taxon>Eukaryota</taxon>
        <taxon>Fungi</taxon>
        <taxon>Dikarya</taxon>
        <taxon>Basidiomycota</taxon>
        <taxon>Agaricomycotina</taxon>
        <taxon>Agaricomycetes</taxon>
        <taxon>Agaricomycetidae</taxon>
        <taxon>Boletales</taxon>
        <taxon>Coniophorineae</taxon>
        <taxon>Coniophoraceae</taxon>
        <taxon>Coniophora</taxon>
    </lineage>
</organism>
<dbReference type="Proteomes" id="UP000053558">
    <property type="component" value="Unassembled WGS sequence"/>
</dbReference>
<name>A0A5M3MD06_CONPW</name>
<evidence type="ECO:0000313" key="3">
    <source>
        <dbReference type="Proteomes" id="UP000053558"/>
    </source>
</evidence>
<feature type="compositionally biased region" description="Low complexity" evidence="1">
    <location>
        <begin position="76"/>
        <end position="88"/>
    </location>
</feature>
<evidence type="ECO:0000256" key="1">
    <source>
        <dbReference type="SAM" id="MobiDB-lite"/>
    </source>
</evidence>
<proteinExistence type="predicted"/>
<reference evidence="3" key="1">
    <citation type="journal article" date="2012" name="Science">
        <title>The Paleozoic origin of enzymatic lignin decomposition reconstructed from 31 fungal genomes.</title>
        <authorList>
            <person name="Floudas D."/>
            <person name="Binder M."/>
            <person name="Riley R."/>
            <person name="Barry K."/>
            <person name="Blanchette R.A."/>
            <person name="Henrissat B."/>
            <person name="Martinez A.T."/>
            <person name="Otillar R."/>
            <person name="Spatafora J.W."/>
            <person name="Yadav J.S."/>
            <person name="Aerts A."/>
            <person name="Benoit I."/>
            <person name="Boyd A."/>
            <person name="Carlson A."/>
            <person name="Copeland A."/>
            <person name="Coutinho P.M."/>
            <person name="de Vries R.P."/>
            <person name="Ferreira P."/>
            <person name="Findley K."/>
            <person name="Foster B."/>
            <person name="Gaskell J."/>
            <person name="Glotzer D."/>
            <person name="Gorecki P."/>
            <person name="Heitman J."/>
            <person name="Hesse C."/>
            <person name="Hori C."/>
            <person name="Igarashi K."/>
            <person name="Jurgens J.A."/>
            <person name="Kallen N."/>
            <person name="Kersten P."/>
            <person name="Kohler A."/>
            <person name="Kuees U."/>
            <person name="Kumar T.K.A."/>
            <person name="Kuo A."/>
            <person name="LaButti K."/>
            <person name="Larrondo L.F."/>
            <person name="Lindquist E."/>
            <person name="Ling A."/>
            <person name="Lombard V."/>
            <person name="Lucas S."/>
            <person name="Lundell T."/>
            <person name="Martin R."/>
            <person name="McLaughlin D.J."/>
            <person name="Morgenstern I."/>
            <person name="Morin E."/>
            <person name="Murat C."/>
            <person name="Nagy L.G."/>
            <person name="Nolan M."/>
            <person name="Ohm R.A."/>
            <person name="Patyshakuliyeva A."/>
            <person name="Rokas A."/>
            <person name="Ruiz-Duenas F.J."/>
            <person name="Sabat G."/>
            <person name="Salamov A."/>
            <person name="Samejima M."/>
            <person name="Schmutz J."/>
            <person name="Slot J.C."/>
            <person name="St John F."/>
            <person name="Stenlid J."/>
            <person name="Sun H."/>
            <person name="Sun S."/>
            <person name="Syed K."/>
            <person name="Tsang A."/>
            <person name="Wiebenga A."/>
            <person name="Young D."/>
            <person name="Pisabarro A."/>
            <person name="Eastwood D.C."/>
            <person name="Martin F."/>
            <person name="Cullen D."/>
            <person name="Grigoriev I.V."/>
            <person name="Hibbett D.S."/>
        </authorList>
    </citation>
    <scope>NUCLEOTIDE SEQUENCE [LARGE SCALE GENOMIC DNA]</scope>
    <source>
        <strain evidence="3">RWD-64-598 SS2</strain>
    </source>
</reference>
<feature type="region of interest" description="Disordered" evidence="1">
    <location>
        <begin position="378"/>
        <end position="455"/>
    </location>
</feature>
<protein>
    <submittedName>
        <fullName evidence="2">Uncharacterized protein</fullName>
    </submittedName>
</protein>
<dbReference type="GeneID" id="19203868"/>
<feature type="compositionally biased region" description="Low complexity" evidence="1">
    <location>
        <begin position="425"/>
        <end position="450"/>
    </location>
</feature>
<evidence type="ECO:0000313" key="2">
    <source>
        <dbReference type="EMBL" id="EIW76963.1"/>
    </source>
</evidence>
<dbReference type="OrthoDB" id="2678783at2759"/>
<feature type="region of interest" description="Disordered" evidence="1">
    <location>
        <begin position="165"/>
        <end position="184"/>
    </location>
</feature>
<dbReference type="AlphaFoldDB" id="A0A5M3MD06"/>
<dbReference type="KEGG" id="cput:CONPUDRAFT_158104"/>
<sequence>MSERVSTRSSNAEKHPGLAHLALNRRSADEIALEKAQKRATQEAADKKKKKSQERLADAESKLADQQKARTERAPRAPVRPARSQRVPDIPQDVGEGPGADESEAARPPEKAKSRKRSVKGGKVAKGAGDAGGTEPLVHAAKPKQTVAVRSTFRSGVEVLKAGGTDSREVPAVPHEVNTGNGNGDARVVRPVSFKAVVKKWSSNVPRSAPPSVVSSLSRSTTQKVASAASSVAGVRPANASGASAIGDHIDSLGISDDDDENITRERLSLNQTSARDDNILDIAHAPSDLLEMEEMAEAPSKKTSNKRVHSDIEEDHSNDEREVLPPSDEEQEDLSSSPPYMPEAQLSDQVEQERLMDKYLAAMAPPLTESDKLISRHAAQDQPDPKPLSRTTSSTDVAITENPRAPKRAKAAPATKSQEKVGKPSALATATPIPAPAPTSASASAPTSSKAKKLPSKWVKEDLPSYCNNKSLWTFVYIPTFLAWLGTQRAVWGPSSASILDAMKDIWLAVYEQEMPEEQDTVEGAAFGLKANDWRANFGSTAIAVLLNNFVEQEMHGQDTSEKDRRWYAEGLLCESAFMHEEVTDDGTPVNPLRGKFMGNIIATHYSATQGYIEVPDVSELTGLYAPWGAITLAITAGERACTLAKEGKLGSIEHILHDLASFEASGRRGSIINRAKTLMTANKDDRLEANGRTGKQSTTILNFSEQNWSAASSAYWLSVRAAEPKVMASALEASAVYSNKVKRGEREADNEGDTDVPAAIAEDRRAKLTFCR</sequence>
<dbReference type="OMA" id="IIATHYS"/>
<keyword evidence="3" id="KW-1185">Reference proteome</keyword>
<feature type="region of interest" description="Disordered" evidence="1">
    <location>
        <begin position="1"/>
        <end position="145"/>
    </location>
</feature>
<feature type="compositionally biased region" description="Basic and acidic residues" evidence="1">
    <location>
        <begin position="53"/>
        <end position="75"/>
    </location>
</feature>
<feature type="compositionally biased region" description="Basic and acidic residues" evidence="1">
    <location>
        <begin position="1"/>
        <end position="16"/>
    </location>
</feature>
<feature type="compositionally biased region" description="Basic and acidic residues" evidence="1">
    <location>
        <begin position="26"/>
        <end position="46"/>
    </location>
</feature>
<accession>A0A5M3MD06</accession>
<feature type="region of interest" description="Disordered" evidence="1">
    <location>
        <begin position="291"/>
        <end position="354"/>
    </location>
</feature>
<dbReference type="RefSeq" id="XP_007773268.1">
    <property type="nucleotide sequence ID" value="XM_007775078.1"/>
</dbReference>